<dbReference type="InterPro" id="IPR046867">
    <property type="entry name" value="AldOxase/xan_DH_MoCoBD2"/>
</dbReference>
<dbReference type="Pfam" id="PF20256">
    <property type="entry name" value="MoCoBD_2"/>
    <property type="match status" value="1"/>
</dbReference>
<dbReference type="AlphaFoldDB" id="A0A653AEW6"/>
<sequence>MNQDIPRIGRPFLRPDAASKAAGLEKYAADHYGEDLLWAGAKRAGIPHGRIRGVDIGAAAALPGVVAVLTGRDVPGTNRQGIVHKDQPVLCDDVVRHYGDPVALVIAEDRSALQKALGLVRLDIEPLPGVFGIDEALLPDAPLVHEGRPTGNTLLQTVIRKGDAEAALWSSPVRVEGIFEVPFIAHAFLETENGVARQEADGRIVLIVSTQAPFRDRWEVGHALGIPMDRIRIVGPYLGGGFGGKDGATVQCLLALAALHAGGRPVKMWWSREENFLAGYKRHAARMHYRLGASENGELQALDCRLYYDTGAYAHLGGEVMALGMEHASGPYRIPHTRIEGVCVYTNNPIGGAMRGFGVAQVSFAVERMMDRLAGRLGMDPLALRLRNALEQGDTNGCGVRLTQSTGIRACLEALREHPVWLGREAWKAEAGPFRKRGVGVAALWNAMGYGRGLPDSAIAKVELTREGAIRVYNGVSDMGQGNTSALFQIAGEILRQPETCIEGVQPDTERTYPSGSAAASRTTYTYGNALIQACEELRRRILGWAALMLFADTLDDLELLPGRVRYAKAGKEAALRDIAAMMRDEVRVCISQFIMPVALDAPKTGKEFVIGFPHLLFSHAAHLARVEVDELTGAVTVDTYCAATEAGRVLNPQTFEQQVEGAVAQGIGYALSEAVRVEEGRILTPDFATYIIPGAIDVPEIASIVVEDPEATGPFGLKGVGEVGMNGPLPSIANAVSDACGIEPDRAPLTGERILALMRGDSAASLTE</sequence>
<dbReference type="PANTHER" id="PTHR11908">
    <property type="entry name" value="XANTHINE DEHYDROGENASE"/>
    <property type="match status" value="1"/>
</dbReference>
<dbReference type="PANTHER" id="PTHR11908:SF157">
    <property type="entry name" value="XANTHINE DEHYDROGENASE SUBUNIT D-RELATED"/>
    <property type="match status" value="1"/>
</dbReference>
<organism evidence="2">
    <name type="scientific">Uncultured Desulfatiglans sp</name>
    <dbReference type="NCBI Taxonomy" id="1748965"/>
    <lineage>
        <taxon>Bacteria</taxon>
        <taxon>Pseudomonadati</taxon>
        <taxon>Thermodesulfobacteriota</taxon>
        <taxon>Desulfobacteria</taxon>
        <taxon>Desulfatiglandales</taxon>
        <taxon>Desulfatiglandaceae</taxon>
        <taxon>Desulfatiglans</taxon>
        <taxon>environmental samples</taxon>
    </lineage>
</organism>
<dbReference type="SMART" id="SM01008">
    <property type="entry name" value="Ald_Xan_dh_C"/>
    <property type="match status" value="1"/>
</dbReference>
<dbReference type="Pfam" id="PF01315">
    <property type="entry name" value="Ald_Xan_dh_C"/>
    <property type="match status" value="1"/>
</dbReference>
<dbReference type="InterPro" id="IPR000674">
    <property type="entry name" value="Ald_Oxase/Xan_DH_a/b"/>
</dbReference>
<gene>
    <name evidence="2" type="ORF">TRIP_B40372</name>
</gene>
<dbReference type="EC" id="1.17.1.4" evidence="2"/>
<dbReference type="InterPro" id="IPR036856">
    <property type="entry name" value="Ald_Oxase/Xan_DH_a/b_sf"/>
</dbReference>
<dbReference type="Gene3D" id="3.30.365.10">
    <property type="entry name" value="Aldehyde oxidase/xanthine dehydrogenase, molybdopterin binding domain"/>
    <property type="match status" value="4"/>
</dbReference>
<dbReference type="SUPFAM" id="SSF56003">
    <property type="entry name" value="Molybdenum cofactor-binding domain"/>
    <property type="match status" value="1"/>
</dbReference>
<dbReference type="GO" id="GO:0004854">
    <property type="term" value="F:xanthine dehydrogenase activity"/>
    <property type="evidence" value="ECO:0007669"/>
    <property type="project" value="UniProtKB-EC"/>
</dbReference>
<dbReference type="EMBL" id="UPXX01000031">
    <property type="protein sequence ID" value="VBB46578.1"/>
    <property type="molecule type" value="Genomic_DNA"/>
</dbReference>
<proteinExistence type="predicted"/>
<dbReference type="Gene3D" id="3.90.1170.50">
    <property type="entry name" value="Aldehyde oxidase/xanthine dehydrogenase, a/b hammerhead"/>
    <property type="match status" value="1"/>
</dbReference>
<protein>
    <submittedName>
        <fullName evidence="2">Xanthine dehydrogenase, molybdenum binding subunit apoprotein</fullName>
        <ecNumber evidence="2">1.17.1.4</ecNumber>
    </submittedName>
</protein>
<accession>A0A653AEW6</accession>
<keyword evidence="2" id="KW-0560">Oxidoreductase</keyword>
<dbReference type="SUPFAM" id="SSF54665">
    <property type="entry name" value="CO dehydrogenase molybdoprotein N-domain-like"/>
    <property type="match status" value="1"/>
</dbReference>
<dbReference type="InterPro" id="IPR037165">
    <property type="entry name" value="AldOxase/xan_DH_Mopterin-bd_sf"/>
</dbReference>
<evidence type="ECO:0000313" key="2">
    <source>
        <dbReference type="EMBL" id="VBB46578.1"/>
    </source>
</evidence>
<feature type="domain" description="Aldehyde oxidase/xanthine dehydrogenase a/b hammerhead" evidence="1">
    <location>
        <begin position="22"/>
        <end position="128"/>
    </location>
</feature>
<dbReference type="InterPro" id="IPR008274">
    <property type="entry name" value="AldOxase/xan_DH_MoCoBD1"/>
</dbReference>
<dbReference type="GO" id="GO:0005506">
    <property type="term" value="F:iron ion binding"/>
    <property type="evidence" value="ECO:0007669"/>
    <property type="project" value="InterPro"/>
</dbReference>
<reference evidence="2" key="1">
    <citation type="submission" date="2018-07" db="EMBL/GenBank/DDBJ databases">
        <authorList>
            <consortium name="Genoscope - CEA"/>
            <person name="William W."/>
        </authorList>
    </citation>
    <scope>NUCLEOTIDE SEQUENCE</scope>
    <source>
        <strain evidence="2">IK1</strain>
    </source>
</reference>
<dbReference type="InterPro" id="IPR016208">
    <property type="entry name" value="Ald_Oxase/xanthine_DH-like"/>
</dbReference>
<name>A0A653AEW6_UNCDX</name>
<evidence type="ECO:0000259" key="1">
    <source>
        <dbReference type="SMART" id="SM01008"/>
    </source>
</evidence>
<dbReference type="Pfam" id="PF02738">
    <property type="entry name" value="MoCoBD_1"/>
    <property type="match status" value="1"/>
</dbReference>